<organism evidence="1 2">
    <name type="scientific">Holotrichia oblita</name>
    <name type="common">Chafer beetle</name>
    <dbReference type="NCBI Taxonomy" id="644536"/>
    <lineage>
        <taxon>Eukaryota</taxon>
        <taxon>Metazoa</taxon>
        <taxon>Ecdysozoa</taxon>
        <taxon>Arthropoda</taxon>
        <taxon>Hexapoda</taxon>
        <taxon>Insecta</taxon>
        <taxon>Pterygota</taxon>
        <taxon>Neoptera</taxon>
        <taxon>Endopterygota</taxon>
        <taxon>Coleoptera</taxon>
        <taxon>Polyphaga</taxon>
        <taxon>Scarabaeiformia</taxon>
        <taxon>Scarabaeidae</taxon>
        <taxon>Melolonthinae</taxon>
        <taxon>Holotrichia</taxon>
    </lineage>
</organism>
<proteinExistence type="predicted"/>
<comment type="caution">
    <text evidence="1">The sequence shown here is derived from an EMBL/GenBank/DDBJ whole genome shotgun (WGS) entry which is preliminary data.</text>
</comment>
<keyword evidence="2" id="KW-1185">Reference proteome</keyword>
<reference evidence="1" key="1">
    <citation type="submission" date="2022-04" db="EMBL/GenBank/DDBJ databases">
        <title>Chromosome-scale genome assembly of Holotrichia oblita Faldermann.</title>
        <authorList>
            <person name="Rongchong L."/>
        </authorList>
    </citation>
    <scope>NUCLEOTIDE SEQUENCE</scope>
    <source>
        <strain evidence="1">81SQS9</strain>
    </source>
</reference>
<sequence>MAGKMLEPDSNTREIHLNSIAETLHGNKSSSYLDNSNCYETNGEVKFSDCDVLPNNNLCEKRVSQFYSDSENDSMTSVIKTVSNSNTTAGESTSDEALHLNESGTHLLQNSEYFNRSDKDDPKADYSIVKPIKTVTQFLNWTEHRLPQTLAMESNTVELKRVEDELTRGSSRGRPKKFMYHSQISGDKDTIKIRIKKSNLTTQLTPNKKKLGRRKRNKNVSDTDASDYESPSKRARASLETQNNTGDKDNQEPDEQSVWGHSIPTPILHKIFQHLCLQEGSLPMLIRLSKVCKLWRNVSLSPSLWQKVDLNWVRERFERIKN</sequence>
<accession>A0ACB9T0H2</accession>
<protein>
    <submittedName>
        <fullName evidence="1">F-box/tpr repeat protein pof3</fullName>
    </submittedName>
</protein>
<gene>
    <name evidence="1" type="ORF">MML48_6g00021533</name>
</gene>
<evidence type="ECO:0000313" key="2">
    <source>
        <dbReference type="Proteomes" id="UP001056778"/>
    </source>
</evidence>
<evidence type="ECO:0000313" key="1">
    <source>
        <dbReference type="EMBL" id="KAI4460301.1"/>
    </source>
</evidence>
<dbReference type="EMBL" id="CM043020">
    <property type="protein sequence ID" value="KAI4460301.1"/>
    <property type="molecule type" value="Genomic_DNA"/>
</dbReference>
<dbReference type="Proteomes" id="UP001056778">
    <property type="component" value="Chromosome 6"/>
</dbReference>
<name>A0ACB9T0H2_HOLOL</name>